<dbReference type="eggNOG" id="KOG1379">
    <property type="taxonomic scope" value="Eukaryota"/>
</dbReference>
<comment type="similarity">
    <text evidence="1">Belongs to the PP2C family.</text>
</comment>
<protein>
    <recommendedName>
        <fullName evidence="1">Protein phosphatase</fullName>
        <ecNumber evidence="1">3.1.3.16</ecNumber>
    </recommendedName>
</protein>
<feature type="domain" description="PPM-type phosphatase" evidence="2">
    <location>
        <begin position="71"/>
        <end position="303"/>
    </location>
</feature>
<comment type="catalytic activity">
    <reaction evidence="1">
        <text>O-phospho-L-threonyl-[protein] + H2O = L-threonyl-[protein] + phosphate</text>
        <dbReference type="Rhea" id="RHEA:47004"/>
        <dbReference type="Rhea" id="RHEA-COMP:11060"/>
        <dbReference type="Rhea" id="RHEA-COMP:11605"/>
        <dbReference type="ChEBI" id="CHEBI:15377"/>
        <dbReference type="ChEBI" id="CHEBI:30013"/>
        <dbReference type="ChEBI" id="CHEBI:43474"/>
        <dbReference type="ChEBI" id="CHEBI:61977"/>
        <dbReference type="EC" id="3.1.3.16"/>
    </reaction>
</comment>
<dbReference type="InterPro" id="IPR036457">
    <property type="entry name" value="PPM-type-like_dom_sf"/>
</dbReference>
<dbReference type="EC" id="3.1.3.16" evidence="1"/>
<evidence type="ECO:0000259" key="2">
    <source>
        <dbReference type="PROSITE" id="PS51746"/>
    </source>
</evidence>
<dbReference type="GeneID" id="17090220"/>
<name>M2X526_GALSU</name>
<dbReference type="Proteomes" id="UP000030680">
    <property type="component" value="Unassembled WGS sequence"/>
</dbReference>
<dbReference type="PANTHER" id="PTHR12320">
    <property type="entry name" value="PROTEIN PHOSPHATASE 2C"/>
    <property type="match status" value="1"/>
</dbReference>
<keyword evidence="1" id="KW-0904">Protein phosphatase</keyword>
<evidence type="ECO:0000256" key="1">
    <source>
        <dbReference type="RuleBase" id="RU366020"/>
    </source>
</evidence>
<dbReference type="EMBL" id="KB454491">
    <property type="protein sequence ID" value="EME31585.1"/>
    <property type="molecule type" value="Genomic_DNA"/>
</dbReference>
<comment type="catalytic activity">
    <reaction evidence="1">
        <text>O-phospho-L-seryl-[protein] + H2O = L-seryl-[protein] + phosphate</text>
        <dbReference type="Rhea" id="RHEA:20629"/>
        <dbReference type="Rhea" id="RHEA-COMP:9863"/>
        <dbReference type="Rhea" id="RHEA-COMP:11604"/>
        <dbReference type="ChEBI" id="CHEBI:15377"/>
        <dbReference type="ChEBI" id="CHEBI:29999"/>
        <dbReference type="ChEBI" id="CHEBI:43474"/>
        <dbReference type="ChEBI" id="CHEBI:83421"/>
        <dbReference type="EC" id="3.1.3.16"/>
    </reaction>
</comment>
<keyword evidence="1" id="KW-0460">Magnesium</keyword>
<dbReference type="PROSITE" id="PS51746">
    <property type="entry name" value="PPM_2"/>
    <property type="match status" value="1"/>
</dbReference>
<dbReference type="Gramene" id="EME31585">
    <property type="protein sequence ID" value="EME31585"/>
    <property type="gene ID" value="Gasu_12560"/>
</dbReference>
<dbReference type="KEGG" id="gsl:Gasu_12560"/>
<dbReference type="OMA" id="CAYVTHA"/>
<dbReference type="Gene3D" id="3.60.40.10">
    <property type="entry name" value="PPM-type phosphatase domain"/>
    <property type="match status" value="1"/>
</dbReference>
<dbReference type="PANTHER" id="PTHR12320:SF1">
    <property type="entry name" value="PROTEIN PHOSPHATASE PTC7 HOMOLOG"/>
    <property type="match status" value="1"/>
</dbReference>
<sequence length="307" mass="33155">MFVVTSRAIFKSLKTNRIAKVIVLKDTIFPYVFHSSVLKRNAFARFVSLTGSVSGENQSIENTNGNKLCFETGACYIPHFEKRQTGGEDAYFMTPKAVGVFDGVGGWASLGINAGLYSARLAELTQEKIAQLGPCEALRALDCAVTANDQIGSSTAIVVGICGDRAVGVSVGDSGLVIFRDGDIVFKTVEQQHYFNCPYQLGTDSNDAVDMGQKIDIPLRVGDILVLGTDGLFDNLFDKDIKMAIEKTNAFHPNDCAMLLAKKALTCSLDTKRDGPFALNSKKAGYLFLGGKADDITVLVCRVESLH</sequence>
<gene>
    <name evidence="3" type="ORF">Gasu_12560</name>
</gene>
<reference evidence="4" key="1">
    <citation type="journal article" date="2013" name="Science">
        <title>Gene transfer from bacteria and archaea facilitated evolution of an extremophilic eukaryote.</title>
        <authorList>
            <person name="Schonknecht G."/>
            <person name="Chen W.H."/>
            <person name="Ternes C.M."/>
            <person name="Barbier G.G."/>
            <person name="Shrestha R.P."/>
            <person name="Stanke M."/>
            <person name="Brautigam A."/>
            <person name="Baker B.J."/>
            <person name="Banfield J.F."/>
            <person name="Garavito R.M."/>
            <person name="Carr K."/>
            <person name="Wilkerson C."/>
            <person name="Rensing S.A."/>
            <person name="Gagneul D."/>
            <person name="Dickenson N.E."/>
            <person name="Oesterhelt C."/>
            <person name="Lercher M.J."/>
            <person name="Weber A.P."/>
        </authorList>
    </citation>
    <scope>NUCLEOTIDE SEQUENCE [LARGE SCALE GENOMIC DNA]</scope>
    <source>
        <strain evidence="4">074W</strain>
    </source>
</reference>
<keyword evidence="1" id="KW-0479">Metal-binding</keyword>
<comment type="cofactor">
    <cofactor evidence="1">
        <name>Mg(2+)</name>
        <dbReference type="ChEBI" id="CHEBI:18420"/>
    </cofactor>
</comment>
<dbReference type="STRING" id="130081.M2X526"/>
<accession>M2X526</accession>
<dbReference type="InterPro" id="IPR039123">
    <property type="entry name" value="PPTC7"/>
</dbReference>
<organism evidence="3 4">
    <name type="scientific">Galdieria sulphuraria</name>
    <name type="common">Red alga</name>
    <dbReference type="NCBI Taxonomy" id="130081"/>
    <lineage>
        <taxon>Eukaryota</taxon>
        <taxon>Rhodophyta</taxon>
        <taxon>Bangiophyceae</taxon>
        <taxon>Galdieriales</taxon>
        <taxon>Galdieriaceae</taxon>
        <taxon>Galdieria</taxon>
    </lineage>
</organism>
<dbReference type="SMART" id="SM00331">
    <property type="entry name" value="PP2C_SIG"/>
    <property type="match status" value="1"/>
</dbReference>
<keyword evidence="1" id="KW-0464">Manganese</keyword>
<dbReference type="InterPro" id="IPR001932">
    <property type="entry name" value="PPM-type_phosphatase-like_dom"/>
</dbReference>
<keyword evidence="1" id="KW-0378">Hydrolase</keyword>
<dbReference type="AlphaFoldDB" id="M2X526"/>
<dbReference type="SMART" id="SM00332">
    <property type="entry name" value="PP2Cc"/>
    <property type="match status" value="1"/>
</dbReference>
<dbReference type="RefSeq" id="XP_005708105.1">
    <property type="nucleotide sequence ID" value="XM_005708048.1"/>
</dbReference>
<dbReference type="SUPFAM" id="SSF81606">
    <property type="entry name" value="PP2C-like"/>
    <property type="match status" value="1"/>
</dbReference>
<keyword evidence="4" id="KW-1185">Reference proteome</keyword>
<evidence type="ECO:0000313" key="3">
    <source>
        <dbReference type="EMBL" id="EME31585.1"/>
    </source>
</evidence>
<proteinExistence type="inferred from homology"/>
<dbReference type="GO" id="GO:0004722">
    <property type="term" value="F:protein serine/threonine phosphatase activity"/>
    <property type="evidence" value="ECO:0007669"/>
    <property type="project" value="UniProtKB-EC"/>
</dbReference>
<evidence type="ECO:0000313" key="4">
    <source>
        <dbReference type="Proteomes" id="UP000030680"/>
    </source>
</evidence>
<dbReference type="OrthoDB" id="60843at2759"/>
<dbReference type="GO" id="GO:0046872">
    <property type="term" value="F:metal ion binding"/>
    <property type="evidence" value="ECO:0007669"/>
    <property type="project" value="UniProtKB-UniRule"/>
</dbReference>
<comment type="cofactor">
    <cofactor evidence="1">
        <name>Mn(2+)</name>
        <dbReference type="ChEBI" id="CHEBI:29035"/>
    </cofactor>
</comment>